<protein>
    <submittedName>
        <fullName evidence="1">Uncharacterized protein</fullName>
    </submittedName>
</protein>
<accession>S7WM55</accession>
<evidence type="ECO:0000313" key="2">
    <source>
        <dbReference type="Proteomes" id="UP000014974"/>
    </source>
</evidence>
<gene>
    <name evidence="1" type="ORF">ADICYQ_5801</name>
</gene>
<organism evidence="1 2">
    <name type="scientific">Cyclobacterium qasimii M12-11B</name>
    <dbReference type="NCBI Taxonomy" id="641524"/>
    <lineage>
        <taxon>Bacteria</taxon>
        <taxon>Pseudomonadati</taxon>
        <taxon>Bacteroidota</taxon>
        <taxon>Cytophagia</taxon>
        <taxon>Cytophagales</taxon>
        <taxon>Cyclobacteriaceae</taxon>
        <taxon>Cyclobacterium</taxon>
    </lineage>
</organism>
<reference evidence="1 2" key="1">
    <citation type="journal article" date="2013" name="Genome Announc.">
        <title>Draft Genome Sequence of Cyclobacterium qasimii Strain M12-11BT, Isolated from Arctic Marine Sediment.</title>
        <authorList>
            <person name="Shivaji S."/>
            <person name="Ara S."/>
            <person name="Singh A."/>
            <person name="Kumar Pinnaka A."/>
        </authorList>
    </citation>
    <scope>NUCLEOTIDE SEQUENCE [LARGE SCALE GENOMIC DNA]</scope>
    <source>
        <strain evidence="1 2">M12-11B</strain>
    </source>
</reference>
<evidence type="ECO:0000313" key="1">
    <source>
        <dbReference type="EMBL" id="EPR65268.1"/>
    </source>
</evidence>
<dbReference type="AlphaFoldDB" id="S7WM55"/>
<dbReference type="Proteomes" id="UP000014974">
    <property type="component" value="Unassembled WGS sequence"/>
</dbReference>
<comment type="caution">
    <text evidence="1">The sequence shown here is derived from an EMBL/GenBank/DDBJ whole genome shotgun (WGS) entry which is preliminary data.</text>
</comment>
<dbReference type="EMBL" id="ATNM01000197">
    <property type="protein sequence ID" value="EPR65268.1"/>
    <property type="molecule type" value="Genomic_DNA"/>
</dbReference>
<name>S7WM55_9BACT</name>
<sequence length="39" mass="4516">MITSNSQSNFISFEYLKIINGPFQYNSIYPILKFGLILT</sequence>
<proteinExistence type="predicted"/>
<dbReference type="STRING" id="641524.ADICYQ_5801"/>